<comment type="similarity">
    <text evidence="3">Belongs to the FAD-dependent oxidoreductase 2 family. FRD/SDH subfamily.</text>
</comment>
<dbReference type="SUPFAM" id="SSF46977">
    <property type="entry name" value="Succinate dehydrogenase/fumarate reductase flavoprotein C-terminal domain"/>
    <property type="match status" value="1"/>
</dbReference>
<evidence type="ECO:0000256" key="10">
    <source>
        <dbReference type="ARBA" id="ARBA00023136"/>
    </source>
</evidence>
<dbReference type="Gene3D" id="4.10.80.40">
    <property type="entry name" value="succinate dehydrogenase protein domain"/>
    <property type="match status" value="1"/>
</dbReference>
<feature type="binding site" evidence="12">
    <location>
        <position position="376"/>
    </location>
    <ligand>
        <name>substrate</name>
    </ligand>
</feature>
<comment type="cofactor">
    <cofactor evidence="1 12">
        <name>FAD</name>
        <dbReference type="ChEBI" id="CHEBI:57692"/>
    </cofactor>
</comment>
<dbReference type="GO" id="GO:0008177">
    <property type="term" value="F:succinate dehydrogenase (quinone) activity"/>
    <property type="evidence" value="ECO:0007669"/>
    <property type="project" value="UniProtKB-EC"/>
</dbReference>
<evidence type="ECO:0000313" key="15">
    <source>
        <dbReference type="EMBL" id="AKB12620.1"/>
    </source>
</evidence>
<evidence type="ECO:0000313" key="16">
    <source>
        <dbReference type="Proteomes" id="UP000066529"/>
    </source>
</evidence>
<name>A0A0E3NAW3_METTT</name>
<dbReference type="KEGG" id="mthr:MSTHT_0862"/>
<evidence type="ECO:0000256" key="2">
    <source>
        <dbReference type="ARBA" id="ARBA00004170"/>
    </source>
</evidence>
<dbReference type="InterPro" id="IPR003952">
    <property type="entry name" value="FRD_SDH_FAD_BS"/>
</dbReference>
<evidence type="ECO:0000256" key="6">
    <source>
        <dbReference type="ARBA" id="ARBA00022630"/>
    </source>
</evidence>
<dbReference type="PROSITE" id="PS00504">
    <property type="entry name" value="FRD_SDH_FAD_BINDING"/>
    <property type="match status" value="1"/>
</dbReference>
<feature type="binding site" evidence="12">
    <location>
        <begin position="416"/>
        <end position="417"/>
    </location>
    <ligand>
        <name>FAD</name>
        <dbReference type="ChEBI" id="CHEBI:57692"/>
    </ligand>
</feature>
<dbReference type="Pfam" id="PF02910">
    <property type="entry name" value="Succ_DH_flav_C"/>
    <property type="match status" value="1"/>
</dbReference>
<dbReference type="PATRIC" id="fig|523844.20.peg.1110"/>
<keyword evidence="6 12" id="KW-0285">Flavoprotein</keyword>
<dbReference type="NCBIfam" id="TIGR01812">
    <property type="entry name" value="sdhA_frdA_Gneg"/>
    <property type="match status" value="1"/>
</dbReference>
<dbReference type="Gene3D" id="3.50.50.60">
    <property type="entry name" value="FAD/NAD(P)-binding domain"/>
    <property type="match status" value="1"/>
</dbReference>
<accession>A0A0E3NAW3</accession>
<keyword evidence="9" id="KW-0560">Oxidoreductase</keyword>
<feature type="active site" description="Proton acceptor" evidence="11">
    <location>
        <position position="311"/>
    </location>
</feature>
<dbReference type="RefSeq" id="WP_048166753.1">
    <property type="nucleotide sequence ID" value="NZ_CP009501.1"/>
</dbReference>
<dbReference type="Pfam" id="PF00890">
    <property type="entry name" value="FAD_binding_2"/>
    <property type="match status" value="1"/>
</dbReference>
<dbReference type="GO" id="GO:0050660">
    <property type="term" value="F:flavin adenine dinucleotide binding"/>
    <property type="evidence" value="ECO:0007669"/>
    <property type="project" value="InterPro"/>
</dbReference>
<dbReference type="GeneID" id="41603789"/>
<dbReference type="PANTHER" id="PTHR11632:SF51">
    <property type="entry name" value="SUCCINATE DEHYDROGENASE [UBIQUINONE] FLAVOPROTEIN SUBUNIT, MITOCHONDRIAL"/>
    <property type="match status" value="1"/>
</dbReference>
<evidence type="ECO:0000256" key="3">
    <source>
        <dbReference type="ARBA" id="ARBA00008040"/>
    </source>
</evidence>
<feature type="binding site" evidence="12">
    <location>
        <begin position="21"/>
        <end position="26"/>
    </location>
    <ligand>
        <name>FAD</name>
        <dbReference type="ChEBI" id="CHEBI:57692"/>
    </ligand>
</feature>
<feature type="binding site" evidence="12">
    <location>
        <position position="411"/>
    </location>
    <ligand>
        <name>substrate</name>
    </ligand>
</feature>
<evidence type="ECO:0000256" key="1">
    <source>
        <dbReference type="ARBA" id="ARBA00001974"/>
    </source>
</evidence>
<evidence type="ECO:0000259" key="14">
    <source>
        <dbReference type="Pfam" id="PF02910"/>
    </source>
</evidence>
<evidence type="ECO:0000256" key="12">
    <source>
        <dbReference type="PIRSR" id="PIRSR630664-51"/>
    </source>
</evidence>
<evidence type="ECO:0000256" key="8">
    <source>
        <dbReference type="ARBA" id="ARBA00022982"/>
    </source>
</evidence>
<dbReference type="EC" id="1.3.5.1" evidence="4"/>
<organism evidence="15 16">
    <name type="scientific">Methanosarcina thermophila (strain ATCC 43570 / DSM 1825 / OCM 12 / VKM B-1830 / TM-1)</name>
    <dbReference type="NCBI Taxonomy" id="523844"/>
    <lineage>
        <taxon>Archaea</taxon>
        <taxon>Methanobacteriati</taxon>
        <taxon>Methanobacteriota</taxon>
        <taxon>Stenosarchaea group</taxon>
        <taxon>Methanomicrobia</taxon>
        <taxon>Methanosarcinales</taxon>
        <taxon>Methanosarcinaceae</taxon>
        <taxon>Methanosarcina</taxon>
    </lineage>
</organism>
<protein>
    <recommendedName>
        <fullName evidence="4">succinate dehydrogenase</fullName>
        <ecNumber evidence="4">1.3.5.1</ecNumber>
    </recommendedName>
</protein>
<feature type="domain" description="FAD-dependent oxidoreductase 2 FAD-binding" evidence="13">
    <location>
        <begin position="16"/>
        <end position="417"/>
    </location>
</feature>
<keyword evidence="5" id="KW-0813">Transport</keyword>
<feature type="binding site" evidence="12">
    <location>
        <begin position="44"/>
        <end position="59"/>
    </location>
    <ligand>
        <name>FAD</name>
        <dbReference type="ChEBI" id="CHEBI:57692"/>
    </ligand>
</feature>
<dbReference type="InterPro" id="IPR014006">
    <property type="entry name" value="Succ_Dhase_FrdA_Gneg"/>
</dbReference>
<evidence type="ECO:0000259" key="13">
    <source>
        <dbReference type="Pfam" id="PF00890"/>
    </source>
</evidence>
<dbReference type="GO" id="GO:0009055">
    <property type="term" value="F:electron transfer activity"/>
    <property type="evidence" value="ECO:0007669"/>
    <property type="project" value="TreeGrafter"/>
</dbReference>
<dbReference type="PANTHER" id="PTHR11632">
    <property type="entry name" value="SUCCINATE DEHYDROGENASE 2 FLAVOPROTEIN SUBUNIT"/>
    <property type="match status" value="1"/>
</dbReference>
<gene>
    <name evidence="15" type="ORF">MSTHT_0862</name>
</gene>
<evidence type="ECO:0000256" key="4">
    <source>
        <dbReference type="ARBA" id="ARBA00012792"/>
    </source>
</evidence>
<dbReference type="InterPro" id="IPR027477">
    <property type="entry name" value="Succ_DH/fumarate_Rdtase_cat_sf"/>
</dbReference>
<dbReference type="Gene3D" id="1.20.58.100">
    <property type="entry name" value="Fumarate reductase/succinate dehydrogenase flavoprotein-like, C-terminal domain"/>
    <property type="match status" value="1"/>
</dbReference>
<evidence type="ECO:0000256" key="11">
    <source>
        <dbReference type="PIRSR" id="PIRSR000171-1"/>
    </source>
</evidence>
<reference evidence="15 16" key="1">
    <citation type="submission" date="2014-07" db="EMBL/GenBank/DDBJ databases">
        <title>Methanogenic archaea and the global carbon cycle.</title>
        <authorList>
            <person name="Henriksen J.R."/>
            <person name="Luke J."/>
            <person name="Reinhart S."/>
            <person name="Benedict M.N."/>
            <person name="Youngblut N.D."/>
            <person name="Metcalf M.E."/>
            <person name="Whitaker R.J."/>
            <person name="Metcalf W.W."/>
        </authorList>
    </citation>
    <scope>NUCLEOTIDE SEQUENCE [LARGE SCALE GENOMIC DNA]</scope>
    <source>
        <strain evidence="16">ATCC 43570 / DSM 1825 / OCM 12 / VKM B-1830 / TM-1</strain>
    </source>
</reference>
<sequence>MEGKENEAGYPVHSHDVVIVGAGITGLRAAIETVDQGLNTAVISKVHPLRSHSVAAQGGINAALGNAVASDSWEAHAFDTVRGSDYLADQDAVEILCKNAPEAVIELEHFGTVFSRLPDGRIAQRPFGGGMFPRTCYAADRTGHNILHSLYEQLVGRQRKESENCENRKPSKLSFYEEFFVTSLVKSGESLSEKGSKKEERCVGCTALNIADGNLHGFTCHSLLLATGGFGRLFDRSTNALINTGDGASLALRAGVPLKDMEFVQFHPTTLYGTNILITEGARGEGGYLLNNRNERFMERYAPASMELAPRDIVARAIQQEIEESRGFEGGYVLLDLRHLKEERITERLPGIRLICLNFAGIDPVKSPIPVQPGQHYSMGGISVGNSLETELPGLYAAGECACISVHGANRLGGNSLLETVVFGKLAGQEIGKAFLASGYDRKEAKKAVLESLHRENERIKTLLARKSGVKMHSLRDELRKTMFEYFGVFREGKKMEKGLEKLLQLKNRFSDVYINNKSREFNYALIYALELEGLFDIGEAVARGAIARKESRGSHSRVDYPQRDDNNFLHHTLYRLKKGNPVLESLPVRIRKFPVKERVY</sequence>
<dbReference type="PRINTS" id="PR00368">
    <property type="entry name" value="FADPNR"/>
</dbReference>
<feature type="binding site" evidence="12">
    <location>
        <position position="279"/>
    </location>
    <ligand>
        <name>substrate</name>
    </ligand>
</feature>
<keyword evidence="7 12" id="KW-0274">FAD</keyword>
<feature type="binding site" evidence="12">
    <location>
        <position position="267"/>
    </location>
    <ligand>
        <name>substrate</name>
    </ligand>
</feature>
<dbReference type="InterPro" id="IPR030664">
    <property type="entry name" value="SdhA/FrdA/AprA"/>
</dbReference>
<dbReference type="InterPro" id="IPR036188">
    <property type="entry name" value="FAD/NAD-bd_sf"/>
</dbReference>
<feature type="domain" description="Fumarate reductase/succinate dehydrogenase flavoprotein-like C-terminal" evidence="14">
    <location>
        <begin position="476"/>
        <end position="601"/>
    </location>
</feature>
<dbReference type="Proteomes" id="UP000066529">
    <property type="component" value="Chromosome"/>
</dbReference>
<dbReference type="GO" id="GO:0009061">
    <property type="term" value="P:anaerobic respiration"/>
    <property type="evidence" value="ECO:0007669"/>
    <property type="project" value="TreeGrafter"/>
</dbReference>
<dbReference type="FunFam" id="3.90.700.10:FF:000001">
    <property type="entry name" value="Mitochondrial succinate dehydrogenase flavoprotein subunit"/>
    <property type="match status" value="1"/>
</dbReference>
<dbReference type="GO" id="GO:0005886">
    <property type="term" value="C:plasma membrane"/>
    <property type="evidence" value="ECO:0007669"/>
    <property type="project" value="TreeGrafter"/>
</dbReference>
<proteinExistence type="inferred from homology"/>
<dbReference type="SUPFAM" id="SSF56425">
    <property type="entry name" value="Succinate dehydrogenase/fumarate reductase flavoprotein, catalytic domain"/>
    <property type="match status" value="1"/>
</dbReference>
<dbReference type="InterPro" id="IPR003953">
    <property type="entry name" value="FAD-dep_OxRdtase_2_FAD-bd"/>
</dbReference>
<dbReference type="PIRSF" id="PIRSF000171">
    <property type="entry name" value="SDHA_APRA_LASPO"/>
    <property type="match status" value="1"/>
</dbReference>
<comment type="subcellular location">
    <subcellularLocation>
        <location evidence="2">Membrane</location>
        <topology evidence="2">Peripheral membrane protein</topology>
    </subcellularLocation>
</comment>
<dbReference type="InterPro" id="IPR037099">
    <property type="entry name" value="Fum_R/Succ_DH_flav-like_C_sf"/>
</dbReference>
<evidence type="ECO:0000256" key="5">
    <source>
        <dbReference type="ARBA" id="ARBA00022448"/>
    </source>
</evidence>
<dbReference type="HOGENOM" id="CLU_014312_6_2_2"/>
<dbReference type="Gene3D" id="3.90.700.10">
    <property type="entry name" value="Succinate dehydrogenase/fumarate reductase flavoprotein, catalytic domain"/>
    <property type="match status" value="1"/>
</dbReference>
<dbReference type="OrthoDB" id="134166at2157"/>
<evidence type="ECO:0000256" key="9">
    <source>
        <dbReference type="ARBA" id="ARBA00023002"/>
    </source>
</evidence>
<dbReference type="InterPro" id="IPR015939">
    <property type="entry name" value="Fum_Rdtase/Succ_DH_flav-like_C"/>
</dbReference>
<evidence type="ECO:0000256" key="7">
    <source>
        <dbReference type="ARBA" id="ARBA00022827"/>
    </source>
</evidence>
<dbReference type="AlphaFoldDB" id="A0A0E3NAW3"/>
<feature type="binding site" evidence="12">
    <location>
        <position position="246"/>
    </location>
    <ligand>
        <name>FAD</name>
        <dbReference type="ChEBI" id="CHEBI:57692"/>
    </ligand>
</feature>
<dbReference type="STRING" id="523844.MSTHT_0862"/>
<dbReference type="GO" id="GO:0022900">
    <property type="term" value="P:electron transport chain"/>
    <property type="evidence" value="ECO:0007669"/>
    <property type="project" value="InterPro"/>
</dbReference>
<keyword evidence="8" id="KW-0249">Electron transport</keyword>
<feature type="binding site" evidence="12">
    <location>
        <position position="400"/>
    </location>
    <ligand>
        <name>FAD</name>
        <dbReference type="ChEBI" id="CHEBI:57692"/>
    </ligand>
</feature>
<dbReference type="SUPFAM" id="SSF51905">
    <property type="entry name" value="FAD/NAD(P)-binding domain"/>
    <property type="match status" value="1"/>
</dbReference>
<dbReference type="EMBL" id="CP009501">
    <property type="protein sequence ID" value="AKB12620.1"/>
    <property type="molecule type" value="Genomic_DNA"/>
</dbReference>
<keyword evidence="10" id="KW-0472">Membrane</keyword>